<dbReference type="Pfam" id="PF00041">
    <property type="entry name" value="fn3"/>
    <property type="match status" value="1"/>
</dbReference>
<evidence type="ECO:0000256" key="2">
    <source>
        <dbReference type="ARBA" id="ARBA00022525"/>
    </source>
</evidence>
<evidence type="ECO:0000259" key="8">
    <source>
        <dbReference type="PROSITE" id="PS50853"/>
    </source>
</evidence>
<dbReference type="InterPro" id="IPR024301">
    <property type="entry name" value="Amidase_6"/>
</dbReference>
<gene>
    <name evidence="9" type="ORF">HTZ77_36025</name>
</gene>
<feature type="region of interest" description="Disordered" evidence="6">
    <location>
        <begin position="53"/>
        <end position="75"/>
    </location>
</feature>
<dbReference type="InterPro" id="IPR036116">
    <property type="entry name" value="FN3_sf"/>
</dbReference>
<evidence type="ECO:0000256" key="5">
    <source>
        <dbReference type="ARBA" id="ARBA00023326"/>
    </source>
</evidence>
<evidence type="ECO:0000313" key="10">
    <source>
        <dbReference type="Proteomes" id="UP000586042"/>
    </source>
</evidence>
<dbReference type="CDD" id="cd00063">
    <property type="entry name" value="FN3"/>
    <property type="match status" value="1"/>
</dbReference>
<keyword evidence="5" id="KW-0624">Polysaccharide degradation</keyword>
<dbReference type="PROSITE" id="PS50853">
    <property type="entry name" value="FN3"/>
    <property type="match status" value="1"/>
</dbReference>
<evidence type="ECO:0000256" key="1">
    <source>
        <dbReference type="ARBA" id="ARBA00004613"/>
    </source>
</evidence>
<accession>A0A7Y6IEG3</accession>
<organism evidence="9 10">
    <name type="scientific">Nonomuraea montanisoli</name>
    <dbReference type="NCBI Taxonomy" id="2741721"/>
    <lineage>
        <taxon>Bacteria</taxon>
        <taxon>Bacillati</taxon>
        <taxon>Actinomycetota</taxon>
        <taxon>Actinomycetes</taxon>
        <taxon>Streptosporangiales</taxon>
        <taxon>Streptosporangiaceae</taxon>
        <taxon>Nonomuraea</taxon>
    </lineage>
</organism>
<name>A0A7Y6IEG3_9ACTN</name>
<comment type="subcellular location">
    <subcellularLocation>
        <location evidence="1">Secreted</location>
    </subcellularLocation>
</comment>
<feature type="signal peptide" evidence="7">
    <location>
        <begin position="1"/>
        <end position="24"/>
    </location>
</feature>
<proteinExistence type="predicted"/>
<dbReference type="GO" id="GO:0016798">
    <property type="term" value="F:hydrolase activity, acting on glycosyl bonds"/>
    <property type="evidence" value="ECO:0007669"/>
    <property type="project" value="UniProtKB-KW"/>
</dbReference>
<dbReference type="InterPro" id="IPR013783">
    <property type="entry name" value="Ig-like_fold"/>
</dbReference>
<dbReference type="InterPro" id="IPR003961">
    <property type="entry name" value="FN3_dom"/>
</dbReference>
<keyword evidence="3 7" id="KW-0732">Signal</keyword>
<dbReference type="GO" id="GO:0005576">
    <property type="term" value="C:extracellular region"/>
    <property type="evidence" value="ECO:0007669"/>
    <property type="project" value="UniProtKB-SubCell"/>
</dbReference>
<sequence>MTRTRRRSPLLAGLAALIVAASLAGPAAVPRAAMATGTAKAPEPDRVAAARTAKARGTRVEVDSEKTDSSSLWANPDGTFTLETFPGPVRVKDGGTWRPIDTSLVRDGRTGLRPKLTTSRLRMSDGGGEPFAEVGRADRSFAVSWDRALPAPRIKGDTATYQDVVPGGDLTVKALPNGFSHAIVLREPPTRPLEITLPVATKGLRLSGAAGDGLDLHDSSGALLASAPAPRMWDSTTDPRSGEPVHQAAIDTTIKRTGRGAVLVLKPDAEFLADPAVRYPVTVDPTSTLTVETDTWVQSDIPDSQRGSTELKAGTYDGSHVARSYLKFRHIEDLRGTRIVDSDLRLWTFWSSVCVDPSAGVQARRITSDWDPDTVRYGSEPATTTAGAVTTKTAHGAANCPQDFMHWDTDAIVKAWADGQPDYGIQLRGADEKDASTWRRYYSSNYVSGSQGDKEPALSVTFTYKVGTPGALSAAPAASDNSSSRTVVSTTPSLSAKVADAGSPLNYAFEVARDGGDVVAGGTVGDVAPGAAATWQVPAGKLLNARTYAFRVKAAGTAGASAWSSWYRFTTDAANTPTGLVTSLQEPANPVLSGLVTRAGAGMATGRFYLFDAAGQPVGKSPLGAGTEPAGQRIALRVPDGLVEPGKTYKWQMDGCADGVCSARSPLITFTAPRPSAPPATSAATIGRDKIVTTGAMVGTTACDGGECALTPGTTDLALGGSGDQEKVARVKLDLGAVPAGAVITSAVLSLGAPTCPATCPAGAKVAAYEFESGLPDRPTGADVAGNLLAEPFAEVAAASPAIDVTGLVQGRGSSDDQGFLLRLTGDASAEARYGSADSGASIKVEVGYVPAAAPSEVGSVTIRPGDGGVLAVWAPPATVGADAPIDQYDVQVLDGSERVVSTVTAQGTSAVVKGLTDGTAYHVRVRAKTAFGTGPWRSSSAATPVAVPGGAQKYLDAIRQYHQNRQALVEGRYGDVDAALAATSRSDLYASALRVSGEGLYEYGQAMRARGYPQKSSTVTLSDTLATYSPDGNTLTVRATVDTVATSEATDPQPGDQAPEPSEEQETTDYSFRVNSLAVDATSRTEPSEDDGLARVAEAADVDLAAGAPVAANAVPTGEEPEADDMPVIPRDDNGLPTETPDPATPAAAAPRVAASDVSAQRRKAYNETAAARWAVSHFTIPHDYEGHDCENFLSKVMYHGGGLTYIRGFSHGSWYDKRNWYRLQTCCYMNNGSTLSWRLVDALYWNLKTHRKRLGAWRRHDWDVRVGDLIFWRYKNQTGYYHITIVTQIVGQGSKMDIRYTGHTSDRKNYSVYNALAQNRNIVAGFIPVAD</sequence>
<evidence type="ECO:0000256" key="3">
    <source>
        <dbReference type="ARBA" id="ARBA00022729"/>
    </source>
</evidence>
<dbReference type="Pfam" id="PF24517">
    <property type="entry name" value="CBM96"/>
    <property type="match status" value="1"/>
</dbReference>
<keyword evidence="2" id="KW-0964">Secreted</keyword>
<evidence type="ECO:0000256" key="7">
    <source>
        <dbReference type="SAM" id="SignalP"/>
    </source>
</evidence>
<dbReference type="Pfam" id="PF12671">
    <property type="entry name" value="Amidase_6"/>
    <property type="match status" value="1"/>
</dbReference>
<evidence type="ECO:0000256" key="4">
    <source>
        <dbReference type="ARBA" id="ARBA00023295"/>
    </source>
</evidence>
<feature type="region of interest" description="Disordered" evidence="6">
    <location>
        <begin position="1113"/>
        <end position="1154"/>
    </location>
</feature>
<dbReference type="InterPro" id="IPR006311">
    <property type="entry name" value="TAT_signal"/>
</dbReference>
<dbReference type="InterPro" id="IPR055372">
    <property type="entry name" value="CBM96"/>
</dbReference>
<dbReference type="Gene3D" id="2.60.40.10">
    <property type="entry name" value="Immunoglobulins"/>
    <property type="match status" value="2"/>
</dbReference>
<dbReference type="EMBL" id="JABWGN010000017">
    <property type="protein sequence ID" value="NUW36777.1"/>
    <property type="molecule type" value="Genomic_DNA"/>
</dbReference>
<comment type="caution">
    <text evidence="9">The sequence shown here is derived from an EMBL/GenBank/DDBJ whole genome shotgun (WGS) entry which is preliminary data.</text>
</comment>
<keyword evidence="10" id="KW-1185">Reference proteome</keyword>
<dbReference type="SMART" id="SM00060">
    <property type="entry name" value="FN3"/>
    <property type="match status" value="2"/>
</dbReference>
<dbReference type="NCBIfam" id="NF033679">
    <property type="entry name" value="DNRLRE_dom"/>
    <property type="match status" value="1"/>
</dbReference>
<protein>
    <submittedName>
        <fullName evidence="9">DNRLRE domain-containing protein</fullName>
    </submittedName>
</protein>
<feature type="chain" id="PRO_5038380662" evidence="7">
    <location>
        <begin position="25"/>
        <end position="1333"/>
    </location>
</feature>
<feature type="compositionally biased region" description="Low complexity" evidence="6">
    <location>
        <begin position="1142"/>
        <end position="1154"/>
    </location>
</feature>
<dbReference type="GO" id="GO:0000272">
    <property type="term" value="P:polysaccharide catabolic process"/>
    <property type="evidence" value="ECO:0007669"/>
    <property type="project" value="UniProtKB-KW"/>
</dbReference>
<dbReference type="PROSITE" id="PS51318">
    <property type="entry name" value="TAT"/>
    <property type="match status" value="1"/>
</dbReference>
<feature type="domain" description="Fibronectin type-III" evidence="8">
    <location>
        <begin position="854"/>
        <end position="949"/>
    </location>
</feature>
<feature type="compositionally biased region" description="Basic and acidic residues" evidence="6">
    <location>
        <begin position="58"/>
        <end position="68"/>
    </location>
</feature>
<dbReference type="Proteomes" id="UP000586042">
    <property type="component" value="Unassembled WGS sequence"/>
</dbReference>
<dbReference type="SUPFAM" id="SSF49265">
    <property type="entry name" value="Fibronectin type III"/>
    <property type="match status" value="1"/>
</dbReference>
<feature type="region of interest" description="Disordered" evidence="6">
    <location>
        <begin position="1047"/>
        <end position="1071"/>
    </location>
</feature>
<keyword evidence="4" id="KW-0378">Hydrolase</keyword>
<evidence type="ECO:0000313" key="9">
    <source>
        <dbReference type="EMBL" id="NUW36777.1"/>
    </source>
</evidence>
<evidence type="ECO:0000256" key="6">
    <source>
        <dbReference type="SAM" id="MobiDB-lite"/>
    </source>
</evidence>
<keyword evidence="5" id="KW-0119">Carbohydrate metabolism</keyword>
<keyword evidence="4" id="KW-0326">Glycosidase</keyword>
<dbReference type="RefSeq" id="WP_175594235.1">
    <property type="nucleotide sequence ID" value="NZ_JABWGN010000017.1"/>
</dbReference>
<reference evidence="9 10" key="1">
    <citation type="submission" date="2020-06" db="EMBL/GenBank/DDBJ databases">
        <title>Nonomuraea sp. SMC257, a novel actinomycete isolated from soil.</title>
        <authorList>
            <person name="Chanama M."/>
        </authorList>
    </citation>
    <scope>NUCLEOTIDE SEQUENCE [LARGE SCALE GENOMIC DNA]</scope>
    <source>
        <strain evidence="9 10">SMC257</strain>
    </source>
</reference>